<dbReference type="PANTHER" id="PTHR47074:SF21">
    <property type="entry name" value="RNASE H TYPE-1 DOMAIN-CONTAINING PROTEIN"/>
    <property type="match status" value="1"/>
</dbReference>
<dbReference type="InterPro" id="IPR012337">
    <property type="entry name" value="RNaseH-like_sf"/>
</dbReference>
<dbReference type="EMBL" id="JACGWN010000001">
    <property type="protein sequence ID" value="KAL0461471.1"/>
    <property type="molecule type" value="Genomic_DNA"/>
</dbReference>
<dbReference type="PANTHER" id="PTHR47074">
    <property type="entry name" value="BNAC02G40300D PROTEIN"/>
    <property type="match status" value="1"/>
</dbReference>
<reference evidence="3" key="1">
    <citation type="submission" date="2020-06" db="EMBL/GenBank/DDBJ databases">
        <authorList>
            <person name="Li T."/>
            <person name="Hu X."/>
            <person name="Zhang T."/>
            <person name="Song X."/>
            <person name="Zhang H."/>
            <person name="Dai N."/>
            <person name="Sheng W."/>
            <person name="Hou X."/>
            <person name="Wei L."/>
        </authorList>
    </citation>
    <scope>NUCLEOTIDE SEQUENCE</scope>
    <source>
        <strain evidence="3">KEN1</strain>
        <tissue evidence="3">Leaf</tissue>
    </source>
</reference>
<dbReference type="InterPro" id="IPR036397">
    <property type="entry name" value="RNaseH_sf"/>
</dbReference>
<comment type="caution">
    <text evidence="3">The sequence shown here is derived from an EMBL/GenBank/DDBJ whole genome shotgun (WGS) entry which is preliminary data.</text>
</comment>
<dbReference type="Gene3D" id="3.30.420.10">
    <property type="entry name" value="Ribonuclease H-like superfamily/Ribonuclease H"/>
    <property type="match status" value="1"/>
</dbReference>
<evidence type="ECO:0000259" key="1">
    <source>
        <dbReference type="Pfam" id="PF13456"/>
    </source>
</evidence>
<dbReference type="GO" id="GO:0004523">
    <property type="term" value="F:RNA-DNA hybrid ribonuclease activity"/>
    <property type="evidence" value="ECO:0007669"/>
    <property type="project" value="InterPro"/>
</dbReference>
<dbReference type="CDD" id="cd06222">
    <property type="entry name" value="RNase_H_like"/>
    <property type="match status" value="1"/>
</dbReference>
<dbReference type="GO" id="GO:0003676">
    <property type="term" value="F:nucleic acid binding"/>
    <property type="evidence" value="ECO:0007669"/>
    <property type="project" value="InterPro"/>
</dbReference>
<organism evidence="3">
    <name type="scientific">Sesamum latifolium</name>
    <dbReference type="NCBI Taxonomy" id="2727402"/>
    <lineage>
        <taxon>Eukaryota</taxon>
        <taxon>Viridiplantae</taxon>
        <taxon>Streptophyta</taxon>
        <taxon>Embryophyta</taxon>
        <taxon>Tracheophyta</taxon>
        <taxon>Spermatophyta</taxon>
        <taxon>Magnoliopsida</taxon>
        <taxon>eudicotyledons</taxon>
        <taxon>Gunneridae</taxon>
        <taxon>Pentapetalae</taxon>
        <taxon>asterids</taxon>
        <taxon>lamiids</taxon>
        <taxon>Lamiales</taxon>
        <taxon>Pedaliaceae</taxon>
        <taxon>Sesamum</taxon>
    </lineage>
</organism>
<dbReference type="Pfam" id="PF13966">
    <property type="entry name" value="zf-RVT"/>
    <property type="match status" value="1"/>
</dbReference>
<dbReference type="InterPro" id="IPR002156">
    <property type="entry name" value="RNaseH_domain"/>
</dbReference>
<dbReference type="InterPro" id="IPR026960">
    <property type="entry name" value="RVT-Znf"/>
</dbReference>
<dbReference type="Pfam" id="PF13456">
    <property type="entry name" value="RVT_3"/>
    <property type="match status" value="1"/>
</dbReference>
<reference evidence="3" key="2">
    <citation type="journal article" date="2024" name="Plant">
        <title>Genomic evolution and insights into agronomic trait innovations of Sesamum species.</title>
        <authorList>
            <person name="Miao H."/>
            <person name="Wang L."/>
            <person name="Qu L."/>
            <person name="Liu H."/>
            <person name="Sun Y."/>
            <person name="Le M."/>
            <person name="Wang Q."/>
            <person name="Wei S."/>
            <person name="Zheng Y."/>
            <person name="Lin W."/>
            <person name="Duan Y."/>
            <person name="Cao H."/>
            <person name="Xiong S."/>
            <person name="Wang X."/>
            <person name="Wei L."/>
            <person name="Li C."/>
            <person name="Ma Q."/>
            <person name="Ju M."/>
            <person name="Zhao R."/>
            <person name="Li G."/>
            <person name="Mu C."/>
            <person name="Tian Q."/>
            <person name="Mei H."/>
            <person name="Zhang T."/>
            <person name="Gao T."/>
            <person name="Zhang H."/>
        </authorList>
    </citation>
    <scope>NUCLEOTIDE SEQUENCE</scope>
    <source>
        <strain evidence="3">KEN1</strain>
    </source>
</reference>
<evidence type="ECO:0000313" key="3">
    <source>
        <dbReference type="EMBL" id="KAL0461471.1"/>
    </source>
</evidence>
<proteinExistence type="predicted"/>
<feature type="domain" description="RNase H type-1" evidence="1">
    <location>
        <begin position="210"/>
        <end position="305"/>
    </location>
</feature>
<gene>
    <name evidence="3" type="ORF">Slati_0034700</name>
</gene>
<accession>A0AAW2Y6L9</accession>
<evidence type="ECO:0008006" key="4">
    <source>
        <dbReference type="Google" id="ProtNLM"/>
    </source>
</evidence>
<evidence type="ECO:0000259" key="2">
    <source>
        <dbReference type="Pfam" id="PF13966"/>
    </source>
</evidence>
<feature type="domain" description="Reverse transcriptase zinc-binding" evidence="2">
    <location>
        <begin position="15"/>
        <end position="108"/>
    </location>
</feature>
<protein>
    <recommendedName>
        <fullName evidence="4">Reverse transcriptase zinc-binding domain-containing protein</fullName>
    </recommendedName>
</protein>
<dbReference type="InterPro" id="IPR044730">
    <property type="entry name" value="RNase_H-like_dom_plant"/>
</dbReference>
<dbReference type="SUPFAM" id="SSF53098">
    <property type="entry name" value="Ribonuclease H-like"/>
    <property type="match status" value="1"/>
</dbReference>
<dbReference type="AlphaFoldDB" id="A0AAW2Y6L9"/>
<name>A0AAW2Y6L9_9LAMI</name>
<sequence>MPDLLIWHYSNTGLFTVRSAYHLALSLAAPARTSKERWSRRTWQQIWQAHVPNKAKIFLWRAIRNILPTAMKLQKRLPFGTFCCPFCELEAEQPIHTLLKCPFARQVWALSCIRWSTLDENVMSVEDWVQTLVLKLSPSDFELAMMLCWTIWWSRNLKLANKAFLLPLQVVDFARSYLAAFHSQGVGKSNLGIPLHVSWTPPPTECIKVNFDGAILDSGLALGIGVVARNDAGRCLAWASLKLDRGGVAEMAEAYAAREAVRLAIRHHWRWVIFEGDCESLLLKLSSAQQDCSLVSPLVYDTCFLSLQVVCFVFSCSSSWKFSG</sequence>
<dbReference type="InterPro" id="IPR052929">
    <property type="entry name" value="RNase_H-like_EbsB-rel"/>
</dbReference>